<feature type="transmembrane region" description="Helical" evidence="1">
    <location>
        <begin position="215"/>
        <end position="241"/>
    </location>
</feature>
<proteinExistence type="predicted"/>
<dbReference type="AlphaFoldDB" id="A0A142W1D4"/>
<dbReference type="KEGG" id="ster:AOA14_14290"/>
<feature type="transmembrane region" description="Helical" evidence="1">
    <location>
        <begin position="175"/>
        <end position="194"/>
    </location>
</feature>
<protein>
    <recommendedName>
        <fullName evidence="4">Lysylphosphatidylglycerol synthase TM region</fullName>
    </recommendedName>
</protein>
<evidence type="ECO:0000313" key="2">
    <source>
        <dbReference type="EMBL" id="AMU95779.1"/>
    </source>
</evidence>
<evidence type="ECO:0008006" key="4">
    <source>
        <dbReference type="Google" id="ProtNLM"/>
    </source>
</evidence>
<accession>A0A142W1D4</accession>
<evidence type="ECO:0000256" key="1">
    <source>
        <dbReference type="SAM" id="Phobius"/>
    </source>
</evidence>
<dbReference type="STRING" id="1219058.AOA14_14290"/>
<gene>
    <name evidence="2" type="ORF">AOA14_14290</name>
</gene>
<dbReference type="RefSeq" id="WP_238929668.1">
    <property type="nucleotide sequence ID" value="NZ_CP013342.1"/>
</dbReference>
<name>A0A142W1D4_9SPHN</name>
<keyword evidence="1" id="KW-0812">Transmembrane</keyword>
<feature type="transmembrane region" description="Helical" evidence="1">
    <location>
        <begin position="142"/>
        <end position="163"/>
    </location>
</feature>
<sequence>MNGLTVATAPTPTPPLAALEPLTPIRSRWPALVSGLLSLALLAGLIRELLGGGLAALHEALPTNPLFYLVFLAIYAVQPLSDLVIFRRLWGLPLSGIVPILRKLVANEILLGYSGEAYFYAWARTRLNMVAAPFAAIKDVSILSAVVGNIFTLALLAIATPFAYSLLPAEHIRPILGSVGVMLALSLAILLFRGRLFSLPASELRRVFLIHLVRTIAYTGLLALCWHLALPLVPLALWMLLVTGRQLVARLPLVPNKDIVFANLAVFLVGNDAAVTRLVALTVALTLLCHVIVFALTWLPLRKGAAA</sequence>
<feature type="transmembrane region" description="Helical" evidence="1">
    <location>
        <begin position="29"/>
        <end position="46"/>
    </location>
</feature>
<feature type="transmembrane region" description="Helical" evidence="1">
    <location>
        <begin position="278"/>
        <end position="301"/>
    </location>
</feature>
<reference evidence="3" key="1">
    <citation type="submission" date="2015-11" db="EMBL/GenBank/DDBJ databases">
        <title>Complete genome sequence of a polyethylene glycol-degrading strain Sphingopyxis terrae strain 203-1 (NBRC 15098).</title>
        <authorList>
            <person name="Yoshiyuki O."/>
            <person name="Shouta N."/>
            <person name="Nagata Y."/>
            <person name="Numata M."/>
            <person name="Tsuchikane K."/>
            <person name="Hosoyama A."/>
            <person name="Yamazoe A."/>
            <person name="Tsuda M."/>
            <person name="Fujita N."/>
            <person name="Kawai F."/>
        </authorList>
    </citation>
    <scope>NUCLEOTIDE SEQUENCE [LARGE SCALE GENOMIC DNA]</scope>
    <source>
        <strain evidence="3">203-1</strain>
    </source>
</reference>
<reference evidence="2 3" key="2">
    <citation type="journal article" date="2016" name="Genome Announc.">
        <title>Complete Genome Sequence of Sphingopyxis terrae Strain 203-1 (NBRC 111660), a Polyethylene Glycol Degrader.</title>
        <authorList>
            <person name="Ohtsubo Y."/>
            <person name="Nonoyama S."/>
            <person name="Nagata Y."/>
            <person name="Numata M."/>
            <person name="Tsuchikane K."/>
            <person name="Hosoyama A."/>
            <person name="Yamazoe A."/>
            <person name="Tsuda M."/>
            <person name="Fujita N."/>
            <person name="Kawai F."/>
        </authorList>
    </citation>
    <scope>NUCLEOTIDE SEQUENCE [LARGE SCALE GENOMIC DNA]</scope>
    <source>
        <strain evidence="2 3">203-1</strain>
    </source>
</reference>
<feature type="transmembrane region" description="Helical" evidence="1">
    <location>
        <begin position="66"/>
        <end position="86"/>
    </location>
</feature>
<organism evidence="2 3">
    <name type="scientific">Sphingopyxis terrae subsp. terrae NBRC 15098</name>
    <dbReference type="NCBI Taxonomy" id="1219058"/>
    <lineage>
        <taxon>Bacteria</taxon>
        <taxon>Pseudomonadati</taxon>
        <taxon>Pseudomonadota</taxon>
        <taxon>Alphaproteobacteria</taxon>
        <taxon>Sphingomonadales</taxon>
        <taxon>Sphingomonadaceae</taxon>
        <taxon>Sphingopyxis</taxon>
    </lineage>
</organism>
<keyword evidence="1" id="KW-0472">Membrane</keyword>
<dbReference type="Proteomes" id="UP000076234">
    <property type="component" value="Chromosome"/>
</dbReference>
<evidence type="ECO:0000313" key="3">
    <source>
        <dbReference type="Proteomes" id="UP000076234"/>
    </source>
</evidence>
<keyword evidence="1" id="KW-1133">Transmembrane helix</keyword>
<dbReference type="EMBL" id="CP013342">
    <property type="protein sequence ID" value="AMU95779.1"/>
    <property type="molecule type" value="Genomic_DNA"/>
</dbReference>